<comment type="caution">
    <text evidence="4">The sequence shown here is derived from an EMBL/GenBank/DDBJ whole genome shotgun (WGS) entry which is preliminary data.</text>
</comment>
<feature type="non-terminal residue" evidence="4">
    <location>
        <position position="1"/>
    </location>
</feature>
<dbReference type="PROSITE" id="PS50015">
    <property type="entry name" value="SAP_B"/>
    <property type="match status" value="1"/>
</dbReference>
<accession>A0AA36CFM1</accession>
<sequence length="90" mass="10447">MRFLFLLLTVLISTVNSGVFMCGVCQAYVRQCSSLPRTSWIDEITNVCQHSEEHWTECKRTLTRKFAELRPLMEQGWPAEQACDRVHLCP</sequence>
<gene>
    <name evidence="4" type="ORF">MSPICULIGERA_LOCUS5740</name>
</gene>
<dbReference type="AlphaFoldDB" id="A0AA36CFM1"/>
<proteinExistence type="predicted"/>
<feature type="domain" description="Saposin B-type" evidence="3">
    <location>
        <begin position="18"/>
        <end position="90"/>
    </location>
</feature>
<dbReference type="InterPro" id="IPR011001">
    <property type="entry name" value="Saposin-like"/>
</dbReference>
<dbReference type="Proteomes" id="UP001177023">
    <property type="component" value="Unassembled WGS sequence"/>
</dbReference>
<evidence type="ECO:0000313" key="4">
    <source>
        <dbReference type="EMBL" id="CAJ0567179.1"/>
    </source>
</evidence>
<organism evidence="4 5">
    <name type="scientific">Mesorhabditis spiculigera</name>
    <dbReference type="NCBI Taxonomy" id="96644"/>
    <lineage>
        <taxon>Eukaryota</taxon>
        <taxon>Metazoa</taxon>
        <taxon>Ecdysozoa</taxon>
        <taxon>Nematoda</taxon>
        <taxon>Chromadorea</taxon>
        <taxon>Rhabditida</taxon>
        <taxon>Rhabditina</taxon>
        <taxon>Rhabditomorpha</taxon>
        <taxon>Rhabditoidea</taxon>
        <taxon>Rhabditidae</taxon>
        <taxon>Mesorhabditinae</taxon>
        <taxon>Mesorhabditis</taxon>
    </lineage>
</organism>
<keyword evidence="1" id="KW-1015">Disulfide bond</keyword>
<feature type="signal peptide" evidence="2">
    <location>
        <begin position="1"/>
        <end position="17"/>
    </location>
</feature>
<reference evidence="4" key="1">
    <citation type="submission" date="2023-06" db="EMBL/GenBank/DDBJ databases">
        <authorList>
            <person name="Delattre M."/>
        </authorList>
    </citation>
    <scope>NUCLEOTIDE SEQUENCE</scope>
    <source>
        <strain evidence="4">AF72</strain>
    </source>
</reference>
<evidence type="ECO:0000256" key="2">
    <source>
        <dbReference type="SAM" id="SignalP"/>
    </source>
</evidence>
<dbReference type="Gene3D" id="1.10.225.10">
    <property type="entry name" value="Saposin-like"/>
    <property type="match status" value="1"/>
</dbReference>
<dbReference type="InterPro" id="IPR008139">
    <property type="entry name" value="SaposinB_dom"/>
</dbReference>
<evidence type="ECO:0000259" key="3">
    <source>
        <dbReference type="PROSITE" id="PS50015"/>
    </source>
</evidence>
<dbReference type="SUPFAM" id="SSF47862">
    <property type="entry name" value="Saposin"/>
    <property type="match status" value="1"/>
</dbReference>
<evidence type="ECO:0000256" key="1">
    <source>
        <dbReference type="ARBA" id="ARBA00023157"/>
    </source>
</evidence>
<dbReference type="EMBL" id="CATQJA010001416">
    <property type="protein sequence ID" value="CAJ0567179.1"/>
    <property type="molecule type" value="Genomic_DNA"/>
</dbReference>
<keyword evidence="5" id="KW-1185">Reference proteome</keyword>
<name>A0AA36CFM1_9BILA</name>
<feature type="chain" id="PRO_5041375256" description="Saposin B-type domain-containing protein" evidence="2">
    <location>
        <begin position="18"/>
        <end position="90"/>
    </location>
</feature>
<protein>
    <recommendedName>
        <fullName evidence="3">Saposin B-type domain-containing protein</fullName>
    </recommendedName>
</protein>
<keyword evidence="2" id="KW-0732">Signal</keyword>
<evidence type="ECO:0000313" key="5">
    <source>
        <dbReference type="Proteomes" id="UP001177023"/>
    </source>
</evidence>